<dbReference type="InterPro" id="IPR016187">
    <property type="entry name" value="CTDL_fold"/>
</dbReference>
<protein>
    <recommendedName>
        <fullName evidence="2">C-type lectin domain-containing protein</fullName>
    </recommendedName>
</protein>
<dbReference type="SUPFAM" id="SSF56436">
    <property type="entry name" value="C-type lectin-like"/>
    <property type="match status" value="1"/>
</dbReference>
<name>A0A060Z439_ONCMY</name>
<dbReference type="InterPro" id="IPR050111">
    <property type="entry name" value="C-type_lectin/snaclec_domain"/>
</dbReference>
<dbReference type="PROSITE" id="PS00615">
    <property type="entry name" value="C_TYPE_LECTIN_1"/>
    <property type="match status" value="1"/>
</dbReference>
<dbReference type="PANTHER" id="PTHR22803">
    <property type="entry name" value="MANNOSE, PHOSPHOLIPASE, LECTIN RECEPTOR RELATED"/>
    <property type="match status" value="1"/>
</dbReference>
<evidence type="ECO:0000259" key="2">
    <source>
        <dbReference type="PROSITE" id="PS50041"/>
    </source>
</evidence>
<feature type="domain" description="C-type lectin" evidence="2">
    <location>
        <begin position="13"/>
        <end position="80"/>
    </location>
</feature>
<sequence length="87" mass="9971">YCFVYISHGGTSWIGLSAQDPNTGYAWTDGSPLSFQHWMEGEPNNYNGVESCAEMRNSYWDEEGSWNDVNCEDYNDWLCEIPKGNVM</sequence>
<dbReference type="PROSITE" id="PS50041">
    <property type="entry name" value="C_TYPE_LECTIN_2"/>
    <property type="match status" value="1"/>
</dbReference>
<evidence type="ECO:0000313" key="3">
    <source>
        <dbReference type="EMBL" id="CDQ98843.1"/>
    </source>
</evidence>
<dbReference type="Gene3D" id="3.10.100.10">
    <property type="entry name" value="Mannose-Binding Protein A, subunit A"/>
    <property type="match status" value="1"/>
</dbReference>
<accession>A0A060Z439</accession>
<evidence type="ECO:0000313" key="4">
    <source>
        <dbReference type="Proteomes" id="UP000193380"/>
    </source>
</evidence>
<keyword evidence="1" id="KW-1015">Disulfide bond</keyword>
<dbReference type="Proteomes" id="UP000193380">
    <property type="component" value="Unassembled WGS sequence"/>
</dbReference>
<dbReference type="InterPro" id="IPR016186">
    <property type="entry name" value="C-type_lectin-like/link_sf"/>
</dbReference>
<organism evidence="3 4">
    <name type="scientific">Oncorhynchus mykiss</name>
    <name type="common">Rainbow trout</name>
    <name type="synonym">Salmo gairdneri</name>
    <dbReference type="NCBI Taxonomy" id="8022"/>
    <lineage>
        <taxon>Eukaryota</taxon>
        <taxon>Metazoa</taxon>
        <taxon>Chordata</taxon>
        <taxon>Craniata</taxon>
        <taxon>Vertebrata</taxon>
        <taxon>Euteleostomi</taxon>
        <taxon>Actinopterygii</taxon>
        <taxon>Neopterygii</taxon>
        <taxon>Teleostei</taxon>
        <taxon>Protacanthopterygii</taxon>
        <taxon>Salmoniformes</taxon>
        <taxon>Salmonidae</taxon>
        <taxon>Salmoninae</taxon>
        <taxon>Oncorhynchus</taxon>
    </lineage>
</organism>
<dbReference type="EMBL" id="FR940936">
    <property type="protein sequence ID" value="CDQ98843.1"/>
    <property type="molecule type" value="Genomic_DNA"/>
</dbReference>
<dbReference type="PaxDb" id="8022-A0A060Z439"/>
<dbReference type="STRING" id="8022.A0A060Z439"/>
<dbReference type="InterPro" id="IPR018378">
    <property type="entry name" value="C-type_lectin_CS"/>
</dbReference>
<reference evidence="3" key="1">
    <citation type="journal article" date="2014" name="Nat. Commun.">
        <title>The rainbow trout genome provides novel insights into evolution after whole-genome duplication in vertebrates.</title>
        <authorList>
            <person name="Berthelot C."/>
            <person name="Brunet F."/>
            <person name="Chalopin D."/>
            <person name="Juanchich A."/>
            <person name="Bernard M."/>
            <person name="Noel B."/>
            <person name="Bento P."/>
            <person name="Da Silva C."/>
            <person name="Labadie K."/>
            <person name="Alberti A."/>
            <person name="Aury J.M."/>
            <person name="Louis A."/>
            <person name="Dehais P."/>
            <person name="Bardou P."/>
            <person name="Montfort J."/>
            <person name="Klopp C."/>
            <person name="Cabau C."/>
            <person name="Gaspin C."/>
            <person name="Thorgaard G.H."/>
            <person name="Boussaha M."/>
            <person name="Quillet E."/>
            <person name="Guyomard R."/>
            <person name="Galiana D."/>
            <person name="Bobe J."/>
            <person name="Volff J.N."/>
            <person name="Genet C."/>
            <person name="Wincker P."/>
            <person name="Jaillon O."/>
            <person name="Roest Crollius H."/>
            <person name="Guiguen Y."/>
        </authorList>
    </citation>
    <scope>NUCLEOTIDE SEQUENCE [LARGE SCALE GENOMIC DNA]</scope>
</reference>
<reference evidence="3" key="2">
    <citation type="submission" date="2014-03" db="EMBL/GenBank/DDBJ databases">
        <authorList>
            <person name="Genoscope - CEA"/>
        </authorList>
    </citation>
    <scope>NUCLEOTIDE SEQUENCE</scope>
</reference>
<dbReference type="Pfam" id="PF00059">
    <property type="entry name" value="Lectin_C"/>
    <property type="match status" value="1"/>
</dbReference>
<dbReference type="InterPro" id="IPR001304">
    <property type="entry name" value="C-type_lectin-like"/>
</dbReference>
<evidence type="ECO:0000256" key="1">
    <source>
        <dbReference type="ARBA" id="ARBA00023157"/>
    </source>
</evidence>
<feature type="non-terminal residue" evidence="3">
    <location>
        <position position="1"/>
    </location>
</feature>
<proteinExistence type="predicted"/>
<dbReference type="AlphaFoldDB" id="A0A060Z439"/>
<gene>
    <name evidence="3" type="ORF">GSONMT00050250001</name>
</gene>